<reference evidence="1" key="2">
    <citation type="submission" date="2021-04" db="EMBL/GenBank/DDBJ databases">
        <authorList>
            <person name="Gilroy R."/>
        </authorList>
    </citation>
    <scope>NUCLEOTIDE SEQUENCE</scope>
    <source>
        <strain evidence="1">ChiBcec2-3848</strain>
    </source>
</reference>
<name>A0A9D2PJR0_9FIRM</name>
<gene>
    <name evidence="1" type="ORF">H9753_01335</name>
</gene>
<accession>A0A9D2PJR0</accession>
<organism evidence="1 2">
    <name type="scientific">Candidatus Blautia merdavium</name>
    <dbReference type="NCBI Taxonomy" id="2838494"/>
    <lineage>
        <taxon>Bacteria</taxon>
        <taxon>Bacillati</taxon>
        <taxon>Bacillota</taxon>
        <taxon>Clostridia</taxon>
        <taxon>Lachnospirales</taxon>
        <taxon>Lachnospiraceae</taxon>
        <taxon>Blautia</taxon>
    </lineage>
</organism>
<reference evidence="1" key="1">
    <citation type="journal article" date="2021" name="PeerJ">
        <title>Extensive microbial diversity within the chicken gut microbiome revealed by metagenomics and culture.</title>
        <authorList>
            <person name="Gilroy R."/>
            <person name="Ravi A."/>
            <person name="Getino M."/>
            <person name="Pursley I."/>
            <person name="Horton D.L."/>
            <person name="Alikhan N.F."/>
            <person name="Baker D."/>
            <person name="Gharbi K."/>
            <person name="Hall N."/>
            <person name="Watson M."/>
            <person name="Adriaenssens E.M."/>
            <person name="Foster-Nyarko E."/>
            <person name="Jarju S."/>
            <person name="Secka A."/>
            <person name="Antonio M."/>
            <person name="Oren A."/>
            <person name="Chaudhuri R.R."/>
            <person name="La Ragione R."/>
            <person name="Hildebrand F."/>
            <person name="Pallen M.J."/>
        </authorList>
    </citation>
    <scope>NUCLEOTIDE SEQUENCE</scope>
    <source>
        <strain evidence="1">ChiBcec2-3848</strain>
    </source>
</reference>
<proteinExistence type="predicted"/>
<comment type="caution">
    <text evidence="1">The sequence shown here is derived from an EMBL/GenBank/DDBJ whole genome shotgun (WGS) entry which is preliminary data.</text>
</comment>
<protein>
    <recommendedName>
        <fullName evidence="3">ATPase</fullName>
    </recommendedName>
</protein>
<evidence type="ECO:0000313" key="1">
    <source>
        <dbReference type="EMBL" id="HJC62249.1"/>
    </source>
</evidence>
<evidence type="ECO:0000313" key="2">
    <source>
        <dbReference type="Proteomes" id="UP000823886"/>
    </source>
</evidence>
<dbReference type="Proteomes" id="UP000823886">
    <property type="component" value="Unassembled WGS sequence"/>
</dbReference>
<evidence type="ECO:0008006" key="3">
    <source>
        <dbReference type="Google" id="ProtNLM"/>
    </source>
</evidence>
<dbReference type="AlphaFoldDB" id="A0A9D2PJR0"/>
<dbReference type="EMBL" id="DWVZ01000013">
    <property type="protein sequence ID" value="HJC62249.1"/>
    <property type="molecule type" value="Genomic_DNA"/>
</dbReference>
<sequence>MENIITKLAEIEAAASRIMDSVSEQKLQLARDHEAAVEAFDRKVDQETQAQVKEIQEQLEIRMKQELESQKADTEAKLAHMEHYYQEHHRELAENIYERIIRKG</sequence>